<dbReference type="GO" id="GO:0016757">
    <property type="term" value="F:glycosyltransferase activity"/>
    <property type="evidence" value="ECO:0007669"/>
    <property type="project" value="UniProtKB-KW"/>
</dbReference>
<keyword evidence="2" id="KW-0328">Glycosyltransferase</keyword>
<keyword evidence="2" id="KW-0808">Transferase</keyword>
<feature type="domain" description="Nucleotide-diphospho-sugar transferase" evidence="3">
    <location>
        <begin position="153"/>
        <end position="351"/>
    </location>
</feature>
<dbReference type="EC" id="2.4.2.-" evidence="2"/>
<keyword evidence="5" id="KW-1185">Reference proteome</keyword>
<proteinExistence type="inferred from homology"/>
<keyword evidence="2" id="KW-0735">Signal-anchor</keyword>
<dbReference type="EMBL" id="CACRZD030000018">
    <property type="protein sequence ID" value="CAA6673429.1"/>
    <property type="molecule type" value="Genomic_DNA"/>
</dbReference>
<gene>
    <name evidence="4" type="ORF">SI7747_18019846</name>
</gene>
<dbReference type="GO" id="GO:0000139">
    <property type="term" value="C:Golgi membrane"/>
    <property type="evidence" value="ECO:0007669"/>
    <property type="project" value="UniProtKB-SubCell"/>
</dbReference>
<accession>A0A7I8JTK6</accession>
<reference evidence="4 5" key="1">
    <citation type="submission" date="2019-12" db="EMBL/GenBank/DDBJ databases">
        <authorList>
            <person name="Scholz U."/>
            <person name="Mascher M."/>
            <person name="Fiebig A."/>
        </authorList>
    </citation>
    <scope>NUCLEOTIDE SEQUENCE</scope>
</reference>
<dbReference type="PANTHER" id="PTHR46038:SF38">
    <property type="entry name" value="GLYCOSYLTRANSFERASE-RELATED"/>
    <property type="match status" value="1"/>
</dbReference>
<comment type="subcellular location">
    <subcellularLocation>
        <location evidence="2">Golgi apparatus membrane</location>
        <topology evidence="2">Single-pass type II membrane protein</topology>
    </subcellularLocation>
</comment>
<keyword evidence="2" id="KW-0812">Transmembrane</keyword>
<dbReference type="InterPro" id="IPR029044">
    <property type="entry name" value="Nucleotide-diphossugar_trans"/>
</dbReference>
<keyword evidence="2" id="KW-0472">Membrane</keyword>
<name>A0A7I8JTK6_SPIIN</name>
<evidence type="ECO:0000256" key="1">
    <source>
        <dbReference type="ARBA" id="ARBA00007033"/>
    </source>
</evidence>
<dbReference type="AlphaFoldDB" id="A0A7I8JTK6"/>
<protein>
    <recommendedName>
        <fullName evidence="2">Glycosyltransferase</fullName>
        <ecNumber evidence="2">2.4.2.-</ecNumber>
    </recommendedName>
</protein>
<evidence type="ECO:0000313" key="5">
    <source>
        <dbReference type="Proteomes" id="UP001189122"/>
    </source>
</evidence>
<keyword evidence="2" id="KW-1133">Transmembrane helix</keyword>
<evidence type="ECO:0000259" key="3">
    <source>
        <dbReference type="Pfam" id="PF03407"/>
    </source>
</evidence>
<dbReference type="InterPro" id="IPR044821">
    <property type="entry name" value="At1g28695/At4g15970-like"/>
</dbReference>
<dbReference type="GO" id="GO:0071555">
    <property type="term" value="P:cell wall organization"/>
    <property type="evidence" value="ECO:0007669"/>
    <property type="project" value="UniProtKB-KW"/>
</dbReference>
<keyword evidence="2" id="KW-0333">Golgi apparatus</keyword>
<evidence type="ECO:0000313" key="4">
    <source>
        <dbReference type="EMBL" id="CAA2634435.1"/>
    </source>
</evidence>
<dbReference type="EMBL" id="LR743605">
    <property type="protein sequence ID" value="CAA2634435.1"/>
    <property type="molecule type" value="Genomic_DNA"/>
</dbReference>
<sequence>MQSLSRSGLRALSLCNILSPLSINESVGFIGALSRFQRQTEALYHPPLMGKPPTWRRRFLCAMLTIAGVTFPYVLLYDTAGIAGFLQLSNRSFLNLNDDAVSDEIKLRTVLKEAAIVDNTVILTMMNEAWAAPGSVLDLFLESFQTGERTVRLLEHLVIVALDEKAYEICKSKHTHCYALKTEGADFSQEKLFLTEDYVKMTWIRINFLRVVLEMGYDFIFTDADIMWFRDHMPSFYKDGDFQIACDRFNGNPDDRTNIINGGFKYIKSNEKTIKFYKYWYEKRVEHPGAHDQDVLNYIKGDQILHDIGLNLKYLPTVDFGGICEPSSDFNQVSTMHANCCIGLIDKLNDLKVILKDWRQYNTLPPSVKGRHEHKWRVPQLCR</sequence>
<comment type="similarity">
    <text evidence="1 2">Belongs to the glycosyltransferase 77 family.</text>
</comment>
<feature type="transmembrane region" description="Helical" evidence="2">
    <location>
        <begin position="59"/>
        <end position="77"/>
    </location>
</feature>
<dbReference type="PANTHER" id="PTHR46038">
    <property type="entry name" value="EXPRESSED PROTEIN-RELATED"/>
    <property type="match status" value="1"/>
</dbReference>
<dbReference type="SUPFAM" id="SSF53448">
    <property type="entry name" value="Nucleotide-diphospho-sugar transferases"/>
    <property type="match status" value="1"/>
</dbReference>
<evidence type="ECO:0000256" key="2">
    <source>
        <dbReference type="RuleBase" id="RU363055"/>
    </source>
</evidence>
<organism evidence="4">
    <name type="scientific">Spirodela intermedia</name>
    <name type="common">Intermediate duckweed</name>
    <dbReference type="NCBI Taxonomy" id="51605"/>
    <lineage>
        <taxon>Eukaryota</taxon>
        <taxon>Viridiplantae</taxon>
        <taxon>Streptophyta</taxon>
        <taxon>Embryophyta</taxon>
        <taxon>Tracheophyta</taxon>
        <taxon>Spermatophyta</taxon>
        <taxon>Magnoliopsida</taxon>
        <taxon>Liliopsida</taxon>
        <taxon>Araceae</taxon>
        <taxon>Lemnoideae</taxon>
        <taxon>Spirodela</taxon>
    </lineage>
</organism>
<dbReference type="Pfam" id="PF03407">
    <property type="entry name" value="Nucleotid_trans"/>
    <property type="match status" value="1"/>
</dbReference>
<dbReference type="Proteomes" id="UP001189122">
    <property type="component" value="Unassembled WGS sequence"/>
</dbReference>
<keyword evidence="2" id="KW-0961">Cell wall biogenesis/degradation</keyword>
<dbReference type="InterPro" id="IPR005069">
    <property type="entry name" value="Nucl-diP-sugar_transferase"/>
</dbReference>